<evidence type="ECO:0000313" key="1">
    <source>
        <dbReference type="EMBL" id="SHO74138.1"/>
    </source>
</evidence>
<accession>A0A1M7ZZ43</accession>
<organism evidence="1 2">
    <name type="scientific">Flavobacterium cucumis</name>
    <dbReference type="NCBI Taxonomy" id="416016"/>
    <lineage>
        <taxon>Bacteria</taxon>
        <taxon>Pseudomonadati</taxon>
        <taxon>Bacteroidota</taxon>
        <taxon>Flavobacteriia</taxon>
        <taxon>Flavobacteriales</taxon>
        <taxon>Flavobacteriaceae</taxon>
        <taxon>Flavobacterium</taxon>
    </lineage>
</organism>
<evidence type="ECO:0000313" key="2">
    <source>
        <dbReference type="Proteomes" id="UP000184611"/>
    </source>
</evidence>
<protein>
    <submittedName>
        <fullName evidence="1">Uncharacterized protein</fullName>
    </submittedName>
</protein>
<proteinExistence type="predicted"/>
<dbReference type="EMBL" id="FRYK01000006">
    <property type="protein sequence ID" value="SHO74138.1"/>
    <property type="molecule type" value="Genomic_DNA"/>
</dbReference>
<dbReference type="Proteomes" id="UP000184611">
    <property type="component" value="Unassembled WGS sequence"/>
</dbReference>
<gene>
    <name evidence="1" type="ORF">SAMN05443547_2522</name>
</gene>
<name>A0A1M7ZZ43_9FLAO</name>
<sequence>MCANTSIGQLLKIPNLIEHYNEHKNELATTSISFIDFLELHYSKNAENNPEEHQDLPFKTFEIASTVFVLVNNSNFQIQPVKAVITTKQKYFYHQSFKSHLITTIWLPPKIA</sequence>
<keyword evidence="2" id="KW-1185">Reference proteome</keyword>
<reference evidence="2" key="1">
    <citation type="submission" date="2016-12" db="EMBL/GenBank/DDBJ databases">
        <authorList>
            <person name="Varghese N."/>
            <person name="Submissions S."/>
        </authorList>
    </citation>
    <scope>NUCLEOTIDE SEQUENCE [LARGE SCALE GENOMIC DNA]</scope>
    <source>
        <strain evidence="2">DSM 18830</strain>
    </source>
</reference>
<dbReference type="STRING" id="416016.SAMN05443547_2522"/>
<dbReference type="AlphaFoldDB" id="A0A1M7ZZ43"/>